<keyword evidence="3" id="KW-1185">Reference proteome</keyword>
<feature type="compositionally biased region" description="Basic and acidic residues" evidence="1">
    <location>
        <begin position="1"/>
        <end position="20"/>
    </location>
</feature>
<dbReference type="AlphaFoldDB" id="A0A9P6B5R9"/>
<feature type="region of interest" description="Disordered" evidence="1">
    <location>
        <begin position="1"/>
        <end position="46"/>
    </location>
</feature>
<reference evidence="2" key="1">
    <citation type="journal article" date="2020" name="Nat. Commun.">
        <title>Large-scale genome sequencing of mycorrhizal fungi provides insights into the early evolution of symbiotic traits.</title>
        <authorList>
            <person name="Miyauchi S."/>
            <person name="Kiss E."/>
            <person name="Kuo A."/>
            <person name="Drula E."/>
            <person name="Kohler A."/>
            <person name="Sanchez-Garcia M."/>
            <person name="Morin E."/>
            <person name="Andreopoulos B."/>
            <person name="Barry K.W."/>
            <person name="Bonito G."/>
            <person name="Buee M."/>
            <person name="Carver A."/>
            <person name="Chen C."/>
            <person name="Cichocki N."/>
            <person name="Clum A."/>
            <person name="Culley D."/>
            <person name="Crous P.W."/>
            <person name="Fauchery L."/>
            <person name="Girlanda M."/>
            <person name="Hayes R.D."/>
            <person name="Keri Z."/>
            <person name="LaButti K."/>
            <person name="Lipzen A."/>
            <person name="Lombard V."/>
            <person name="Magnuson J."/>
            <person name="Maillard F."/>
            <person name="Murat C."/>
            <person name="Nolan M."/>
            <person name="Ohm R.A."/>
            <person name="Pangilinan J."/>
            <person name="Pereira M.F."/>
            <person name="Perotto S."/>
            <person name="Peter M."/>
            <person name="Pfister S."/>
            <person name="Riley R."/>
            <person name="Sitrit Y."/>
            <person name="Stielow J.B."/>
            <person name="Szollosi G."/>
            <person name="Zifcakova L."/>
            <person name="Stursova M."/>
            <person name="Spatafora J.W."/>
            <person name="Tedersoo L."/>
            <person name="Vaario L.M."/>
            <person name="Yamada A."/>
            <person name="Yan M."/>
            <person name="Wang P."/>
            <person name="Xu J."/>
            <person name="Bruns T."/>
            <person name="Baldrian P."/>
            <person name="Vilgalys R."/>
            <person name="Dunand C."/>
            <person name="Henrissat B."/>
            <person name="Grigoriev I.V."/>
            <person name="Hibbett D."/>
            <person name="Nagy L.G."/>
            <person name="Martin F.M."/>
        </authorList>
    </citation>
    <scope>NUCLEOTIDE SEQUENCE</scope>
    <source>
        <strain evidence="2">UP504</strain>
    </source>
</reference>
<evidence type="ECO:0000256" key="1">
    <source>
        <dbReference type="SAM" id="MobiDB-lite"/>
    </source>
</evidence>
<evidence type="ECO:0000313" key="2">
    <source>
        <dbReference type="EMBL" id="KAF9518238.1"/>
    </source>
</evidence>
<organism evidence="2 3">
    <name type="scientific">Hydnum rufescens UP504</name>
    <dbReference type="NCBI Taxonomy" id="1448309"/>
    <lineage>
        <taxon>Eukaryota</taxon>
        <taxon>Fungi</taxon>
        <taxon>Dikarya</taxon>
        <taxon>Basidiomycota</taxon>
        <taxon>Agaricomycotina</taxon>
        <taxon>Agaricomycetes</taxon>
        <taxon>Cantharellales</taxon>
        <taxon>Hydnaceae</taxon>
        <taxon>Hydnum</taxon>
    </lineage>
</organism>
<protein>
    <submittedName>
        <fullName evidence="2">Uncharacterized protein</fullName>
    </submittedName>
</protein>
<dbReference type="Proteomes" id="UP000886523">
    <property type="component" value="Unassembled WGS sequence"/>
</dbReference>
<feature type="region of interest" description="Disordered" evidence="1">
    <location>
        <begin position="191"/>
        <end position="226"/>
    </location>
</feature>
<sequence length="226" mass="24992">MQEPSRRIKSIDESDREPNLEKTFSQKSVQLNNSRIGKRSRSPRLPSSVPIIQIQPTSSTIYTKCRDDIPVLNRTTSIPSSIPQRGAQNLEVDRNGHLIAPLPQQQNQAQADLARFVMSSTAQSSMFNAIRRSHSGTSSSNTVTAGSGVKHAGSLSTGILRTIAPEEVSPINAVGDMVWDPERIVWAKNRRRRSVGTDEDISEDVFRDISRVQPSPETREDGSSRC</sequence>
<gene>
    <name evidence="2" type="ORF">BS47DRAFT_329586</name>
</gene>
<feature type="compositionally biased region" description="Polar residues" evidence="1">
    <location>
        <begin position="22"/>
        <end position="35"/>
    </location>
</feature>
<dbReference type="EMBL" id="MU128926">
    <property type="protein sequence ID" value="KAF9518238.1"/>
    <property type="molecule type" value="Genomic_DNA"/>
</dbReference>
<name>A0A9P6B5R9_9AGAM</name>
<accession>A0A9P6B5R9</accession>
<proteinExistence type="predicted"/>
<comment type="caution">
    <text evidence="2">The sequence shown here is derived from an EMBL/GenBank/DDBJ whole genome shotgun (WGS) entry which is preliminary data.</text>
</comment>
<feature type="compositionally biased region" description="Basic and acidic residues" evidence="1">
    <location>
        <begin position="217"/>
        <end position="226"/>
    </location>
</feature>
<evidence type="ECO:0000313" key="3">
    <source>
        <dbReference type="Proteomes" id="UP000886523"/>
    </source>
</evidence>